<sequence length="328" mass="37114">MSESRALRDRLEKAQAELRRTKEHLEKLRVHHARERESLGQELEEARRQVLELRGRLTLLETRERALRADEEGARLAASVLPERALSAGPGTALVALVQSPASLNEALPKLAELLKLSPVDVRFRLAPLLPTVLARLPLPEAQALRDALRAEGFMAVSSAVPHRLASGLMAVRRFTLDAEGVDLEGTRKERQRVLYPQLRLLIRGRRITTTVESEVEETYDADGDRVRKMVEVKHDHIEQFLWLYGDGVRAAFSLETRFSGLGSGRGLSGFESLQRVMEELRRGAPQVVVDERFMRMPRFRLPLVDEDRGQELLGELLHQAVQEGLWP</sequence>
<feature type="coiled-coil region" evidence="1">
    <location>
        <begin position="1"/>
        <end position="63"/>
    </location>
</feature>
<name>A0ABU5GZ38_9BACT</name>
<gene>
    <name evidence="2" type="ORF">SYV04_05415</name>
</gene>
<dbReference type="RefSeq" id="WP_321544536.1">
    <property type="nucleotide sequence ID" value="NZ_JAXIVS010000002.1"/>
</dbReference>
<keyword evidence="3" id="KW-1185">Reference proteome</keyword>
<proteinExistence type="predicted"/>
<evidence type="ECO:0000256" key="1">
    <source>
        <dbReference type="SAM" id="Coils"/>
    </source>
</evidence>
<dbReference type="EMBL" id="JAXIVS010000002">
    <property type="protein sequence ID" value="MDY7225807.1"/>
    <property type="molecule type" value="Genomic_DNA"/>
</dbReference>
<evidence type="ECO:0000313" key="3">
    <source>
        <dbReference type="Proteomes" id="UP001291309"/>
    </source>
</evidence>
<comment type="caution">
    <text evidence="2">The sequence shown here is derived from an EMBL/GenBank/DDBJ whole genome shotgun (WGS) entry which is preliminary data.</text>
</comment>
<evidence type="ECO:0000313" key="2">
    <source>
        <dbReference type="EMBL" id="MDY7225807.1"/>
    </source>
</evidence>
<dbReference type="Proteomes" id="UP001291309">
    <property type="component" value="Unassembled WGS sequence"/>
</dbReference>
<accession>A0ABU5GZ38</accession>
<keyword evidence="1" id="KW-0175">Coiled coil</keyword>
<reference evidence="2 3" key="1">
    <citation type="submission" date="2023-12" db="EMBL/GenBank/DDBJ databases">
        <title>the genome sequence of Hyalangium sp. s54d21.</title>
        <authorList>
            <person name="Zhang X."/>
        </authorList>
    </citation>
    <scope>NUCLEOTIDE SEQUENCE [LARGE SCALE GENOMIC DNA]</scope>
    <source>
        <strain evidence="3">s54d21</strain>
    </source>
</reference>
<protein>
    <submittedName>
        <fullName evidence="2">Uncharacterized protein</fullName>
    </submittedName>
</protein>
<organism evidence="2 3">
    <name type="scientific">Hyalangium rubrum</name>
    <dbReference type="NCBI Taxonomy" id="3103134"/>
    <lineage>
        <taxon>Bacteria</taxon>
        <taxon>Pseudomonadati</taxon>
        <taxon>Myxococcota</taxon>
        <taxon>Myxococcia</taxon>
        <taxon>Myxococcales</taxon>
        <taxon>Cystobacterineae</taxon>
        <taxon>Archangiaceae</taxon>
        <taxon>Hyalangium</taxon>
    </lineage>
</organism>